<dbReference type="AlphaFoldDB" id="A0A1F7UI86"/>
<comment type="similarity">
    <text evidence="1">Belongs to the DprA/Smf family.</text>
</comment>
<evidence type="ECO:0000256" key="1">
    <source>
        <dbReference type="ARBA" id="ARBA00006525"/>
    </source>
</evidence>
<evidence type="ECO:0000313" key="5">
    <source>
        <dbReference type="Proteomes" id="UP000176604"/>
    </source>
</evidence>
<dbReference type="InterPro" id="IPR041614">
    <property type="entry name" value="DprA_WH"/>
</dbReference>
<sequence>RKLGSVKLRKIASAFPSMKDAWEAPRTAFSKLGLDEGSVAEIAAKQQELRPDAVWEKILKEGLTIVPLTHPSYPPLLKEIFDPPACLYVRGDIGSQEHEIWFAVVGTRQVSAYGEQVTSMLVRPLAEAGLTIVSGLAYGVDARAHETTLEARGRTVAVVGCGLDRASVYPSHHRYLADKIASEGGAVVSEFAPGTPPLKHHFPFRNRIIAGCARATLVIEAPEGSGAMTTATHALEFNRDVFAVPGNITSLNAWGPNELLKKGAVPVTTADDIFAALNLSDVKAALDTRKNLPNTDEELKIFNALSADEPQHIDAIAKSAALPAPLTSSTLSIMELKGMVKNVGGMRYIKLL</sequence>
<dbReference type="Gene3D" id="3.40.50.450">
    <property type="match status" value="1"/>
</dbReference>
<organism evidence="4 5">
    <name type="scientific">Candidatus Uhrbacteria bacterium RIFCSPHIGHO2_12_FULL_54_23</name>
    <dbReference type="NCBI Taxonomy" id="1802397"/>
    <lineage>
        <taxon>Bacteria</taxon>
        <taxon>Candidatus Uhriibacteriota</taxon>
    </lineage>
</organism>
<dbReference type="PANTHER" id="PTHR43022:SF1">
    <property type="entry name" value="PROTEIN SMF"/>
    <property type="match status" value="1"/>
</dbReference>
<reference evidence="4 5" key="1">
    <citation type="journal article" date="2016" name="Nat. Commun.">
        <title>Thousands of microbial genomes shed light on interconnected biogeochemical processes in an aquifer system.</title>
        <authorList>
            <person name="Anantharaman K."/>
            <person name="Brown C.T."/>
            <person name="Hug L.A."/>
            <person name="Sharon I."/>
            <person name="Castelle C.J."/>
            <person name="Probst A.J."/>
            <person name="Thomas B.C."/>
            <person name="Singh A."/>
            <person name="Wilkins M.J."/>
            <person name="Karaoz U."/>
            <person name="Brodie E.L."/>
            <person name="Williams K.H."/>
            <person name="Hubbard S.S."/>
            <person name="Banfield J.F."/>
        </authorList>
    </citation>
    <scope>NUCLEOTIDE SEQUENCE [LARGE SCALE GENOMIC DNA]</scope>
</reference>
<dbReference type="STRING" id="1802397.A3J43_03965"/>
<dbReference type="Pfam" id="PF02481">
    <property type="entry name" value="DNA_processg_A"/>
    <property type="match status" value="1"/>
</dbReference>
<name>A0A1F7UI86_9BACT</name>
<gene>
    <name evidence="4" type="ORF">A3J43_03965</name>
</gene>
<dbReference type="InterPro" id="IPR057666">
    <property type="entry name" value="DrpA_SLOG"/>
</dbReference>
<dbReference type="SUPFAM" id="SSF102405">
    <property type="entry name" value="MCP/YpsA-like"/>
    <property type="match status" value="1"/>
</dbReference>
<dbReference type="InterPro" id="IPR003488">
    <property type="entry name" value="DprA"/>
</dbReference>
<feature type="domain" description="DprA winged helix" evidence="3">
    <location>
        <begin position="292"/>
        <end position="345"/>
    </location>
</feature>
<feature type="domain" description="Smf/DprA SLOG" evidence="2">
    <location>
        <begin position="66"/>
        <end position="277"/>
    </location>
</feature>
<dbReference type="Proteomes" id="UP000176604">
    <property type="component" value="Unassembled WGS sequence"/>
</dbReference>
<dbReference type="EMBL" id="MGEF01000045">
    <property type="protein sequence ID" value="OGL77995.1"/>
    <property type="molecule type" value="Genomic_DNA"/>
</dbReference>
<dbReference type="PANTHER" id="PTHR43022">
    <property type="entry name" value="PROTEIN SMF"/>
    <property type="match status" value="1"/>
</dbReference>
<accession>A0A1F7UI86</accession>
<proteinExistence type="inferred from homology"/>
<evidence type="ECO:0000313" key="4">
    <source>
        <dbReference type="EMBL" id="OGL77995.1"/>
    </source>
</evidence>
<protein>
    <submittedName>
        <fullName evidence="4">DNA protecting protein DprA</fullName>
    </submittedName>
</protein>
<comment type="caution">
    <text evidence="4">The sequence shown here is derived from an EMBL/GenBank/DDBJ whole genome shotgun (WGS) entry which is preliminary data.</text>
</comment>
<dbReference type="Gene3D" id="1.10.10.10">
    <property type="entry name" value="Winged helix-like DNA-binding domain superfamily/Winged helix DNA-binding domain"/>
    <property type="match status" value="1"/>
</dbReference>
<evidence type="ECO:0000259" key="3">
    <source>
        <dbReference type="Pfam" id="PF17782"/>
    </source>
</evidence>
<dbReference type="InterPro" id="IPR036388">
    <property type="entry name" value="WH-like_DNA-bd_sf"/>
</dbReference>
<feature type="non-terminal residue" evidence="4">
    <location>
        <position position="1"/>
    </location>
</feature>
<dbReference type="GO" id="GO:0009294">
    <property type="term" value="P:DNA-mediated transformation"/>
    <property type="evidence" value="ECO:0007669"/>
    <property type="project" value="InterPro"/>
</dbReference>
<dbReference type="NCBIfam" id="TIGR00732">
    <property type="entry name" value="dprA"/>
    <property type="match status" value="1"/>
</dbReference>
<evidence type="ECO:0000259" key="2">
    <source>
        <dbReference type="Pfam" id="PF02481"/>
    </source>
</evidence>
<dbReference type="Pfam" id="PF17782">
    <property type="entry name" value="WHD_DprA"/>
    <property type="match status" value="1"/>
</dbReference>